<dbReference type="Proteomes" id="UP000267251">
    <property type="component" value="Unassembled WGS sequence"/>
</dbReference>
<dbReference type="EMBL" id="KZ988215">
    <property type="protein sequence ID" value="RKP12757.1"/>
    <property type="molecule type" value="Genomic_DNA"/>
</dbReference>
<reference evidence="4" key="1">
    <citation type="journal article" date="2018" name="Nat. Microbiol.">
        <title>Leveraging single-cell genomics to expand the fungal tree of life.</title>
        <authorList>
            <person name="Ahrendt S.R."/>
            <person name="Quandt C.A."/>
            <person name="Ciobanu D."/>
            <person name="Clum A."/>
            <person name="Salamov A."/>
            <person name="Andreopoulos B."/>
            <person name="Cheng J.F."/>
            <person name="Woyke T."/>
            <person name="Pelin A."/>
            <person name="Henrissat B."/>
            <person name="Reynolds N.K."/>
            <person name="Benny G.L."/>
            <person name="Smith M.E."/>
            <person name="James T.Y."/>
            <person name="Grigoriev I.V."/>
        </authorList>
    </citation>
    <scope>NUCLEOTIDE SEQUENCE [LARGE SCALE GENOMIC DNA]</scope>
</reference>
<dbReference type="InterPro" id="IPR021150">
    <property type="entry name" value="Ubiq_cyt_c_chap"/>
</dbReference>
<dbReference type="PANTHER" id="PTHR12184">
    <property type="entry name" value="UBIQUINOL-CYTOCHROME C REDUCTASE COMPLEX ASSEMBLY FACTOR 1 FAMILY MEMBER"/>
    <property type="match status" value="1"/>
</dbReference>
<evidence type="ECO:0000259" key="2">
    <source>
        <dbReference type="Pfam" id="PF03981"/>
    </source>
</evidence>
<accession>A0A4P9Y1S7</accession>
<dbReference type="InterPro" id="IPR007129">
    <property type="entry name" value="Ubiqinol_cyt_c_chaperone_CPB3"/>
</dbReference>
<dbReference type="PANTHER" id="PTHR12184:SF1">
    <property type="entry name" value="UBIQUINOL-CYTOCHROME-C REDUCTASE COMPLEX ASSEMBLY FACTOR 1"/>
    <property type="match status" value="1"/>
</dbReference>
<organism evidence="3 4">
    <name type="scientific">Piptocephalis cylindrospora</name>
    <dbReference type="NCBI Taxonomy" id="1907219"/>
    <lineage>
        <taxon>Eukaryota</taxon>
        <taxon>Fungi</taxon>
        <taxon>Fungi incertae sedis</taxon>
        <taxon>Zoopagomycota</taxon>
        <taxon>Zoopagomycotina</taxon>
        <taxon>Zoopagomycetes</taxon>
        <taxon>Zoopagales</taxon>
        <taxon>Piptocephalidaceae</taxon>
        <taxon>Piptocephalis</taxon>
    </lineage>
</organism>
<dbReference type="Pfam" id="PF03981">
    <property type="entry name" value="Ubiq_cyt_C_chap"/>
    <property type="match status" value="1"/>
</dbReference>
<dbReference type="AlphaFoldDB" id="A0A4P9Y1S7"/>
<comment type="similarity">
    <text evidence="1">Belongs to the CBP3 family.</text>
</comment>
<name>A0A4P9Y1S7_9FUNG</name>
<keyword evidence="4" id="KW-1185">Reference proteome</keyword>
<evidence type="ECO:0000313" key="3">
    <source>
        <dbReference type="EMBL" id="RKP12757.1"/>
    </source>
</evidence>
<dbReference type="GO" id="GO:0005739">
    <property type="term" value="C:mitochondrion"/>
    <property type="evidence" value="ECO:0007669"/>
    <property type="project" value="TreeGrafter"/>
</dbReference>
<feature type="non-terminal residue" evidence="3">
    <location>
        <position position="94"/>
    </location>
</feature>
<dbReference type="GO" id="GO:0034551">
    <property type="term" value="P:mitochondrial respiratory chain complex III assembly"/>
    <property type="evidence" value="ECO:0007669"/>
    <property type="project" value="TreeGrafter"/>
</dbReference>
<protein>
    <submittedName>
        <fullName evidence="3">Ubiquinol-cytochrome C chaperone-domain-containing protein</fullName>
    </submittedName>
</protein>
<proteinExistence type="inferred from homology"/>
<dbReference type="OrthoDB" id="10253878at2759"/>
<feature type="domain" description="Ubiquinol-cytochrome c chaperone" evidence="2">
    <location>
        <begin position="38"/>
        <end position="94"/>
    </location>
</feature>
<gene>
    <name evidence="3" type="ORF">BJ684DRAFT_4347</name>
</gene>
<sequence>LAPMLGYDRPTAVAIRLSRALYRACAVPADKNRAFYLQTCGLPDNFQTWFAVTQLHVWMLMVRLRLEPDGRRITQEVVNRFFEDAEEKIREAGV</sequence>
<evidence type="ECO:0000313" key="4">
    <source>
        <dbReference type="Proteomes" id="UP000267251"/>
    </source>
</evidence>
<evidence type="ECO:0000256" key="1">
    <source>
        <dbReference type="ARBA" id="ARBA00006407"/>
    </source>
</evidence>
<feature type="non-terminal residue" evidence="3">
    <location>
        <position position="1"/>
    </location>
</feature>